<organism evidence="2 3">
    <name type="scientific">Wickerhamomyces pijperi</name>
    <name type="common">Yeast</name>
    <name type="synonym">Pichia pijperi</name>
    <dbReference type="NCBI Taxonomy" id="599730"/>
    <lineage>
        <taxon>Eukaryota</taxon>
        <taxon>Fungi</taxon>
        <taxon>Dikarya</taxon>
        <taxon>Ascomycota</taxon>
        <taxon>Saccharomycotina</taxon>
        <taxon>Saccharomycetes</taxon>
        <taxon>Phaffomycetales</taxon>
        <taxon>Wickerhamomycetaceae</taxon>
        <taxon>Wickerhamomyces</taxon>
    </lineage>
</organism>
<accession>A0A9P8TP25</accession>
<protein>
    <submittedName>
        <fullName evidence="2">Uncharacterized protein</fullName>
    </submittedName>
</protein>
<evidence type="ECO:0000313" key="2">
    <source>
        <dbReference type="EMBL" id="KAH3685401.1"/>
    </source>
</evidence>
<reference evidence="2" key="2">
    <citation type="submission" date="2021-01" db="EMBL/GenBank/DDBJ databases">
        <authorList>
            <person name="Schikora-Tamarit M.A."/>
        </authorList>
    </citation>
    <scope>NUCLEOTIDE SEQUENCE</scope>
    <source>
        <strain evidence="2">CBS2887</strain>
    </source>
</reference>
<reference evidence="2" key="1">
    <citation type="journal article" date="2021" name="Open Biol.">
        <title>Shared evolutionary footprints suggest mitochondrial oxidative damage underlies multiple complex I losses in fungi.</title>
        <authorList>
            <person name="Schikora-Tamarit M.A."/>
            <person name="Marcet-Houben M."/>
            <person name="Nosek J."/>
            <person name="Gabaldon T."/>
        </authorList>
    </citation>
    <scope>NUCLEOTIDE SEQUENCE</scope>
    <source>
        <strain evidence="2">CBS2887</strain>
    </source>
</reference>
<evidence type="ECO:0000256" key="1">
    <source>
        <dbReference type="SAM" id="MobiDB-lite"/>
    </source>
</evidence>
<evidence type="ECO:0000313" key="3">
    <source>
        <dbReference type="Proteomes" id="UP000774326"/>
    </source>
</evidence>
<comment type="caution">
    <text evidence="2">The sequence shown here is derived from an EMBL/GenBank/DDBJ whole genome shotgun (WGS) entry which is preliminary data.</text>
</comment>
<feature type="region of interest" description="Disordered" evidence="1">
    <location>
        <begin position="1"/>
        <end position="60"/>
    </location>
</feature>
<dbReference type="Proteomes" id="UP000774326">
    <property type="component" value="Unassembled WGS sequence"/>
</dbReference>
<keyword evidence="3" id="KW-1185">Reference proteome</keyword>
<sequence length="86" mass="9453">MVELGKDSTMEQPIPERILPPINIPNDLAAPSHNEPAKNMRIPPRDDIPADSIDDCPPPIKQRIPKINNAKSRLHIGQFNGSLGLS</sequence>
<feature type="compositionally biased region" description="Basic and acidic residues" evidence="1">
    <location>
        <begin position="35"/>
        <end position="48"/>
    </location>
</feature>
<dbReference type="EMBL" id="JAEUBG010002047">
    <property type="protein sequence ID" value="KAH3685401.1"/>
    <property type="molecule type" value="Genomic_DNA"/>
</dbReference>
<name>A0A9P8TP25_WICPI</name>
<dbReference type="AlphaFoldDB" id="A0A9P8TP25"/>
<gene>
    <name evidence="2" type="ORF">WICPIJ_003639</name>
</gene>
<proteinExistence type="predicted"/>